<evidence type="ECO:0000256" key="2">
    <source>
        <dbReference type="ARBA" id="ARBA00022676"/>
    </source>
</evidence>
<dbReference type="Pfam" id="PF00535">
    <property type="entry name" value="Glycos_transf_2"/>
    <property type="match status" value="1"/>
</dbReference>
<dbReference type="AlphaFoldDB" id="A0A381PJX1"/>
<dbReference type="GO" id="GO:0016020">
    <property type="term" value="C:membrane"/>
    <property type="evidence" value="ECO:0007669"/>
    <property type="project" value="GOC"/>
</dbReference>
<dbReference type="InterPro" id="IPR039528">
    <property type="entry name" value="DPM1-like"/>
</dbReference>
<keyword evidence="3" id="KW-0808">Transferase</keyword>
<dbReference type="GO" id="GO:0009247">
    <property type="term" value="P:glycolipid biosynthetic process"/>
    <property type="evidence" value="ECO:0007669"/>
    <property type="project" value="TreeGrafter"/>
</dbReference>
<protein>
    <recommendedName>
        <fullName evidence="4">Glycosyltransferase 2-like domain-containing protein</fullName>
    </recommendedName>
</protein>
<evidence type="ECO:0000256" key="3">
    <source>
        <dbReference type="ARBA" id="ARBA00022679"/>
    </source>
</evidence>
<dbReference type="Gene3D" id="3.90.550.10">
    <property type="entry name" value="Spore Coat Polysaccharide Biosynthesis Protein SpsA, Chain A"/>
    <property type="match status" value="1"/>
</dbReference>
<dbReference type="InterPro" id="IPR029044">
    <property type="entry name" value="Nucleotide-diphossugar_trans"/>
</dbReference>
<reference evidence="5" key="1">
    <citation type="submission" date="2018-05" db="EMBL/GenBank/DDBJ databases">
        <authorList>
            <person name="Lanie J.A."/>
            <person name="Ng W.-L."/>
            <person name="Kazmierczak K.M."/>
            <person name="Andrzejewski T.M."/>
            <person name="Davidsen T.M."/>
            <person name="Wayne K.J."/>
            <person name="Tettelin H."/>
            <person name="Glass J.I."/>
            <person name="Rusch D."/>
            <person name="Podicherti R."/>
            <person name="Tsui H.-C.T."/>
            <person name="Winkler M.E."/>
        </authorList>
    </citation>
    <scope>NUCLEOTIDE SEQUENCE</scope>
</reference>
<feature type="domain" description="Glycosyltransferase 2-like" evidence="4">
    <location>
        <begin position="4"/>
        <end position="145"/>
    </location>
</feature>
<dbReference type="PANTHER" id="PTHR43398">
    <property type="entry name" value="DOLICHOL-PHOSPHATE MANNOSYLTRANSFERASE SUBUNIT 1"/>
    <property type="match status" value="1"/>
</dbReference>
<organism evidence="5">
    <name type="scientific">marine metagenome</name>
    <dbReference type="NCBI Taxonomy" id="408172"/>
    <lineage>
        <taxon>unclassified sequences</taxon>
        <taxon>metagenomes</taxon>
        <taxon>ecological metagenomes</taxon>
    </lineage>
</organism>
<dbReference type="SUPFAM" id="SSF53448">
    <property type="entry name" value="Nucleotide-diphospho-sugar transferases"/>
    <property type="match status" value="1"/>
</dbReference>
<dbReference type="PANTHER" id="PTHR43398:SF1">
    <property type="entry name" value="DOLICHOL-PHOSPHATE MANNOSYLTRANSFERASE SUBUNIT 1"/>
    <property type="match status" value="1"/>
</dbReference>
<evidence type="ECO:0000259" key="4">
    <source>
        <dbReference type="Pfam" id="PF00535"/>
    </source>
</evidence>
<dbReference type="CDD" id="cd06442">
    <property type="entry name" value="DPM1_like"/>
    <property type="match status" value="1"/>
</dbReference>
<accession>A0A381PJX1</accession>
<dbReference type="GO" id="GO:0004582">
    <property type="term" value="F:dolichyl-phosphate beta-D-mannosyltransferase activity"/>
    <property type="evidence" value="ECO:0007669"/>
    <property type="project" value="InterPro"/>
</dbReference>
<evidence type="ECO:0000256" key="1">
    <source>
        <dbReference type="ARBA" id="ARBA00006739"/>
    </source>
</evidence>
<keyword evidence="2" id="KW-0328">Glycosyltransferase</keyword>
<proteinExistence type="inferred from homology"/>
<dbReference type="FunFam" id="3.90.550.10:FF:000122">
    <property type="entry name" value="Dolichol-phosphate mannosyltransferase subunit 1"/>
    <property type="match status" value="1"/>
</dbReference>
<dbReference type="EMBL" id="UINC01000984">
    <property type="protein sequence ID" value="SUZ66457.1"/>
    <property type="molecule type" value="Genomic_DNA"/>
</dbReference>
<comment type="similarity">
    <text evidence="1">Belongs to the glycosyltransferase 2 family.</text>
</comment>
<name>A0A381PJX1_9ZZZZ</name>
<gene>
    <name evidence="5" type="ORF">METZ01_LOCUS19311</name>
</gene>
<sequence length="214" mass="24685">MDPNPDYHLLVIDDNSPDGTASAVKELQTEYANLHLEERPGKAGLGTAYIYGFKWALERDYEAVVQMDADLSHDPGDVPRLVKQLEAHDLVIGSRYIHGVSVVNWPIRRLILSYGANLYSSIVTGMPLKDSTGGFKAWRREVLETVQLDQVRSQGYSFQIEMNFRTWRRGFTIIEEPIIFADRTIGESKMSKTIMYEAIWMVWRLRIWKIFGWI</sequence>
<evidence type="ECO:0000313" key="5">
    <source>
        <dbReference type="EMBL" id="SUZ66457.1"/>
    </source>
</evidence>
<dbReference type="InterPro" id="IPR001173">
    <property type="entry name" value="Glyco_trans_2-like"/>
</dbReference>